<dbReference type="GO" id="GO:0006260">
    <property type="term" value="P:DNA replication"/>
    <property type="evidence" value="ECO:0007669"/>
    <property type="project" value="UniProtKB-KW"/>
</dbReference>
<dbReference type="Gene3D" id="3.40.50.300">
    <property type="entry name" value="P-loop containing nucleotide triphosphate hydrolases"/>
    <property type="match status" value="1"/>
</dbReference>
<feature type="compositionally biased region" description="Acidic residues" evidence="9">
    <location>
        <begin position="798"/>
        <end position="817"/>
    </location>
</feature>
<evidence type="ECO:0000256" key="6">
    <source>
        <dbReference type="ARBA" id="ARBA00064311"/>
    </source>
</evidence>
<name>A0A9N9WSZ4_9DIPT</name>
<feature type="region of interest" description="Disordered" evidence="9">
    <location>
        <begin position="132"/>
        <end position="294"/>
    </location>
</feature>
<proteinExistence type="inferred from homology"/>
<comment type="function">
    <text evidence="5">Subunit of the replication factor C (RFC) complex which acts during elongation of primed DNA templates by DNA polymerases delta and epsilon, and is necessary for ATP-dependent loading of proliferating cell nuclear antigen (PCNA) onto primed DNA. This subunit binds to the primer-template junction. Binds the PO-B transcription element as well as other GA rich DNA sequences. Can bind single- or double-stranded DNA.</text>
</comment>
<dbReference type="EMBL" id="OU895878">
    <property type="protein sequence ID" value="CAG9804726.1"/>
    <property type="molecule type" value="Genomic_DNA"/>
</dbReference>
<feature type="region of interest" description="Disordered" evidence="9">
    <location>
        <begin position="1"/>
        <end position="113"/>
    </location>
</feature>
<dbReference type="AlphaFoldDB" id="A0A9N9WSZ4"/>
<feature type="compositionally biased region" description="Polar residues" evidence="9">
    <location>
        <begin position="248"/>
        <end position="265"/>
    </location>
</feature>
<dbReference type="SUPFAM" id="SSF48019">
    <property type="entry name" value="post-AAA+ oligomerization domain-like"/>
    <property type="match status" value="1"/>
</dbReference>
<dbReference type="FunFam" id="3.40.50.300:FF:000395">
    <property type="entry name" value="Replication factor C subunit 1"/>
    <property type="match status" value="1"/>
</dbReference>
<dbReference type="SMART" id="SM00382">
    <property type="entry name" value="AAA"/>
    <property type="match status" value="1"/>
</dbReference>
<feature type="region of interest" description="Disordered" evidence="9">
    <location>
        <begin position="783"/>
        <end position="859"/>
    </location>
</feature>
<feature type="compositionally biased region" description="Basic and acidic residues" evidence="9">
    <location>
        <begin position="1"/>
        <end position="21"/>
    </location>
</feature>
<dbReference type="CDD" id="cd18140">
    <property type="entry name" value="HLD_clamp_RFC"/>
    <property type="match status" value="1"/>
</dbReference>
<feature type="compositionally biased region" description="Basic and acidic residues" evidence="9">
    <location>
        <begin position="96"/>
        <end position="108"/>
    </location>
</feature>
<dbReference type="Pfam" id="PF25361">
    <property type="entry name" value="AAA_lid_RFC1"/>
    <property type="match status" value="1"/>
</dbReference>
<evidence type="ECO:0000313" key="11">
    <source>
        <dbReference type="EMBL" id="CAG9804726.1"/>
    </source>
</evidence>
<dbReference type="GO" id="GO:0003689">
    <property type="term" value="F:DNA clamp loader activity"/>
    <property type="evidence" value="ECO:0007669"/>
    <property type="project" value="UniProtKB-UniRule"/>
</dbReference>
<dbReference type="OrthoDB" id="446168at2759"/>
<dbReference type="GO" id="GO:0003677">
    <property type="term" value="F:DNA binding"/>
    <property type="evidence" value="ECO:0007669"/>
    <property type="project" value="InterPro"/>
</dbReference>
<protein>
    <recommendedName>
        <fullName evidence="8">Activator 1 large subunit</fullName>
    </recommendedName>
    <alternativeName>
        <fullName evidence="7">Replication factor C 140 kDa subunit</fullName>
    </alternativeName>
</protein>
<dbReference type="FunFam" id="1.10.8.60:FF:000021">
    <property type="entry name" value="Replication factor C subunit 1"/>
    <property type="match status" value="1"/>
</dbReference>
<feature type="compositionally biased region" description="Low complexity" evidence="9">
    <location>
        <begin position="839"/>
        <end position="850"/>
    </location>
</feature>
<dbReference type="GO" id="GO:0016887">
    <property type="term" value="F:ATP hydrolysis activity"/>
    <property type="evidence" value="ECO:0007669"/>
    <property type="project" value="InterPro"/>
</dbReference>
<dbReference type="GO" id="GO:0005634">
    <property type="term" value="C:nucleus"/>
    <property type="evidence" value="ECO:0007669"/>
    <property type="project" value="UniProtKB-SubCell"/>
</dbReference>
<evidence type="ECO:0000256" key="3">
    <source>
        <dbReference type="ARBA" id="ARBA00022741"/>
    </source>
</evidence>
<organism evidence="11 12">
    <name type="scientific">Chironomus riparius</name>
    <dbReference type="NCBI Taxonomy" id="315576"/>
    <lineage>
        <taxon>Eukaryota</taxon>
        <taxon>Metazoa</taxon>
        <taxon>Ecdysozoa</taxon>
        <taxon>Arthropoda</taxon>
        <taxon>Hexapoda</taxon>
        <taxon>Insecta</taxon>
        <taxon>Pterygota</taxon>
        <taxon>Neoptera</taxon>
        <taxon>Endopterygota</taxon>
        <taxon>Diptera</taxon>
        <taxon>Nematocera</taxon>
        <taxon>Chironomoidea</taxon>
        <taxon>Chironomidae</taxon>
        <taxon>Chironominae</taxon>
        <taxon>Chironomus</taxon>
    </lineage>
</organism>
<dbReference type="InterPro" id="IPR003959">
    <property type="entry name" value="ATPase_AAA_core"/>
</dbReference>
<dbReference type="Gene3D" id="1.20.272.10">
    <property type="match status" value="1"/>
</dbReference>
<accession>A0A9N9WSZ4</accession>
<feature type="compositionally biased region" description="Basic and acidic residues" evidence="9">
    <location>
        <begin position="162"/>
        <end position="247"/>
    </location>
</feature>
<keyword evidence="2" id="KW-0235">DNA replication</keyword>
<sequence>MSRDIRSFFKIDSSNKRKNDEDPASSKNKHNKIDEEKSEHKNIKKKRRIIDSDDESDLNLKKSTSKKIKESKPEKPANEVKNIKDLFGGPIKRKERQKEVKTSPKEDVNSSVISIADEDEMAIVDQIENKLHEIKTIKSPGKENHKTNRKKEKSPEPIIKTVKTDEKKELAVKDRGSDSKSKEPKIEHEKKEQKMESSSKHQKSDSKDKDSKIEISSKPKSPEKRIKTKTPEKRCKDKEEIKVKAESSKSLSASQPTTSNKSSEGTVKPTKSDVIPKSPSKTVPRPISAPPSYSFVDKYKPTSVKQIIGQQGPQSNANKLQNWLLHWHRNHGDPTKKNKKSNPFSRDNDGSSFRAALLSGGPGIGKTTTAHLVCKELLFDVVEFNASDTRSKRLLKEEVTQLLSNKSLKGYLTGDDKTVSKRHVLIMDEVDGMAGNEDRGGVAELITLIKESHIPIICMCNDRGHPKMRSLVNYCFDLRFNKPSVNQIRSAMMSVCFKEGIKLDAGAMDAIINGTGNDVRQTLNHLAMYSASKDTKLNADKAKKNAQMSEKDIKIGPWDVIRKVFSAEEHKTMSLNDKSDLFFYDYNIAPLFVQENYLHVKPNCKDSEILDRIAKTADSISLGDTVDKRIRSNMAWSLLPTQAMFASVIPGELMEGHFNLPPVFPTWLGKNSKAQKRKRMAQEIHDHTRTATSGSRSSVRLDYAQFIVQAIVRPLKDKGSEGVKDALEVIKEYRLLREDIESLLELTSWGLSKNPWEQIDSKTKAALTRAYNKEVQAYSYSAQAGVKKKKGSGGSDEMYGDEDDENVQQSEDDEDESLEKNSMIKVKKATTKQEKETKAGSSKSTAAKSKPATKPRAKK</sequence>
<dbReference type="SUPFAM" id="SSF52540">
    <property type="entry name" value="P-loop containing nucleoside triphosphate hydrolases"/>
    <property type="match status" value="1"/>
</dbReference>
<reference evidence="11" key="1">
    <citation type="submission" date="2022-01" db="EMBL/GenBank/DDBJ databases">
        <authorList>
            <person name="King R."/>
        </authorList>
    </citation>
    <scope>NUCLEOTIDE SEQUENCE</scope>
</reference>
<keyword evidence="3" id="KW-0547">Nucleotide-binding</keyword>
<dbReference type="CDD" id="cd00009">
    <property type="entry name" value="AAA"/>
    <property type="match status" value="1"/>
</dbReference>
<dbReference type="PANTHER" id="PTHR23389">
    <property type="entry name" value="CHROMOSOME TRANSMISSION FIDELITY FACTOR 18"/>
    <property type="match status" value="1"/>
</dbReference>
<dbReference type="Pfam" id="PF08519">
    <property type="entry name" value="RFC1"/>
    <property type="match status" value="1"/>
</dbReference>
<dbReference type="InterPro" id="IPR047854">
    <property type="entry name" value="RFC_lid"/>
</dbReference>
<evidence type="ECO:0000256" key="1">
    <source>
        <dbReference type="ARBA" id="ARBA00006116"/>
    </source>
</evidence>
<feature type="domain" description="AAA+ ATPase" evidence="10">
    <location>
        <begin position="352"/>
        <end position="486"/>
    </location>
</feature>
<evidence type="ECO:0000313" key="12">
    <source>
        <dbReference type="Proteomes" id="UP001153620"/>
    </source>
</evidence>
<evidence type="ECO:0000256" key="5">
    <source>
        <dbReference type="ARBA" id="ARBA00054501"/>
    </source>
</evidence>
<evidence type="ECO:0000259" key="10">
    <source>
        <dbReference type="SMART" id="SM00382"/>
    </source>
</evidence>
<keyword evidence="12" id="KW-1185">Reference proteome</keyword>
<gene>
    <name evidence="11" type="ORF">CHIRRI_LOCUS7605</name>
</gene>
<evidence type="ECO:0000256" key="2">
    <source>
        <dbReference type="ARBA" id="ARBA00022705"/>
    </source>
</evidence>
<dbReference type="InterPro" id="IPR013725">
    <property type="entry name" value="DNA_replication_fac_RFC1_C"/>
</dbReference>
<reference evidence="11" key="2">
    <citation type="submission" date="2022-10" db="EMBL/GenBank/DDBJ databases">
        <authorList>
            <consortium name="ENA_rothamsted_submissions"/>
            <consortium name="culmorum"/>
            <person name="King R."/>
        </authorList>
    </citation>
    <scope>NUCLEOTIDE SEQUENCE</scope>
</reference>
<evidence type="ECO:0000256" key="7">
    <source>
        <dbReference type="ARBA" id="ARBA00075134"/>
    </source>
</evidence>
<dbReference type="Pfam" id="PF00004">
    <property type="entry name" value="AAA"/>
    <property type="match status" value="1"/>
</dbReference>
<comment type="similarity">
    <text evidence="1">Belongs to the activator 1 large subunit family.</text>
</comment>
<dbReference type="GO" id="GO:0005663">
    <property type="term" value="C:DNA replication factor C complex"/>
    <property type="evidence" value="ECO:0007669"/>
    <property type="project" value="InterPro"/>
</dbReference>
<dbReference type="InterPro" id="IPR027417">
    <property type="entry name" value="P-loop_NTPase"/>
</dbReference>
<dbReference type="GO" id="GO:0006281">
    <property type="term" value="P:DNA repair"/>
    <property type="evidence" value="ECO:0007669"/>
    <property type="project" value="InterPro"/>
</dbReference>
<feature type="compositionally biased region" description="Basic and acidic residues" evidence="9">
    <location>
        <begin position="67"/>
        <end position="84"/>
    </location>
</feature>
<dbReference type="InterPro" id="IPR008921">
    <property type="entry name" value="DNA_pol3_clamp-load_cplx_C"/>
</dbReference>
<keyword evidence="4" id="KW-0067">ATP-binding</keyword>
<evidence type="ECO:0000256" key="8">
    <source>
        <dbReference type="ARBA" id="ARBA00077727"/>
    </source>
</evidence>
<feature type="compositionally biased region" description="Basic and acidic residues" evidence="9">
    <location>
        <begin position="132"/>
        <end position="146"/>
    </location>
</feature>
<evidence type="ECO:0000256" key="4">
    <source>
        <dbReference type="ARBA" id="ARBA00022840"/>
    </source>
</evidence>
<feature type="compositionally biased region" description="Basic and acidic residues" evidence="9">
    <location>
        <begin position="31"/>
        <end position="41"/>
    </location>
</feature>
<comment type="subunit">
    <text evidence="6">Large subunit of the RFC complex, an heteropentameric complex consisting of RFC1 and four small subunits RFC2, RFC3, RFC4 and RFC5; the RFC complex interacts with PCNA and the interaction involves RFC1.</text>
</comment>
<dbReference type="Proteomes" id="UP001153620">
    <property type="component" value="Chromosome 2"/>
</dbReference>
<evidence type="ECO:0000256" key="9">
    <source>
        <dbReference type="SAM" id="MobiDB-lite"/>
    </source>
</evidence>
<dbReference type="Gene3D" id="1.10.8.60">
    <property type="match status" value="1"/>
</dbReference>
<feature type="region of interest" description="Disordered" evidence="9">
    <location>
        <begin position="329"/>
        <end position="348"/>
    </location>
</feature>
<dbReference type="InterPro" id="IPR003593">
    <property type="entry name" value="AAA+_ATPase"/>
</dbReference>
<dbReference type="FunFam" id="1.20.272.10:FF:000005">
    <property type="entry name" value="Replication factor C subunit 1"/>
    <property type="match status" value="1"/>
</dbReference>
<dbReference type="PANTHER" id="PTHR23389:SF6">
    <property type="entry name" value="REPLICATION FACTOR C SUBUNIT 1"/>
    <property type="match status" value="1"/>
</dbReference>
<dbReference type="GO" id="GO:0005524">
    <property type="term" value="F:ATP binding"/>
    <property type="evidence" value="ECO:0007669"/>
    <property type="project" value="UniProtKB-UniRule"/>
</dbReference>